<evidence type="ECO:0000313" key="6">
    <source>
        <dbReference type="EMBL" id="EDV23655.1"/>
    </source>
</evidence>
<name>B3S0J7_TRIAD</name>
<organism evidence="6 7">
    <name type="scientific">Trichoplax adhaerens</name>
    <name type="common">Trichoplax reptans</name>
    <dbReference type="NCBI Taxonomy" id="10228"/>
    <lineage>
        <taxon>Eukaryota</taxon>
        <taxon>Metazoa</taxon>
        <taxon>Placozoa</taxon>
        <taxon>Uniplacotomia</taxon>
        <taxon>Trichoplacea</taxon>
        <taxon>Trichoplacidae</taxon>
        <taxon>Trichoplax</taxon>
    </lineage>
</organism>
<keyword evidence="7" id="KW-1185">Reference proteome</keyword>
<dbReference type="CTD" id="6754393"/>
<protein>
    <recommendedName>
        <fullName evidence="5">EF-hand domain-containing protein</fullName>
    </recommendedName>
</protein>
<dbReference type="Gene3D" id="1.10.238.10">
    <property type="entry name" value="EF-hand"/>
    <property type="match status" value="2"/>
</dbReference>
<evidence type="ECO:0000256" key="2">
    <source>
        <dbReference type="ARBA" id="ARBA00022737"/>
    </source>
</evidence>
<feature type="domain" description="EF-hand" evidence="5">
    <location>
        <begin position="310"/>
        <end position="345"/>
    </location>
</feature>
<reference evidence="6 7" key="1">
    <citation type="journal article" date="2008" name="Nature">
        <title>The Trichoplax genome and the nature of placozoans.</title>
        <authorList>
            <person name="Srivastava M."/>
            <person name="Begovic E."/>
            <person name="Chapman J."/>
            <person name="Putnam N.H."/>
            <person name="Hellsten U."/>
            <person name="Kawashima T."/>
            <person name="Kuo A."/>
            <person name="Mitros T."/>
            <person name="Salamov A."/>
            <person name="Carpenter M.L."/>
            <person name="Signorovitch A.Y."/>
            <person name="Moreno M.A."/>
            <person name="Kamm K."/>
            <person name="Grimwood J."/>
            <person name="Schmutz J."/>
            <person name="Shapiro H."/>
            <person name="Grigoriev I.V."/>
            <person name="Buss L.W."/>
            <person name="Schierwater B."/>
            <person name="Dellaporta S.L."/>
            <person name="Rokhsar D.S."/>
        </authorList>
    </citation>
    <scope>NUCLEOTIDE SEQUENCE [LARGE SCALE GENOMIC DNA]</scope>
    <source>
        <strain evidence="6 7">Grell-BS-1999</strain>
    </source>
</reference>
<evidence type="ECO:0000313" key="7">
    <source>
        <dbReference type="Proteomes" id="UP000009022"/>
    </source>
</evidence>
<sequence length="795" mass="91271">MSSTTIHDQMIRNRRENLYGINRKLEQNGIKTLLREDHVFLQGEYSGDQPDILWTSETANAYFKQRAVENTTSDERKRISKKLVATTHFKLGSDYDAYKQQSLNKDDFQAKAYSKLQPLRQEMSKSHINELTGQYATEKNFGKSVYSENYTQDEAWQKWKNDSSNISKDTTKEETRELIKNLRSTHFSLGSDPSVRFETQSKNDYVKLPFVAHQTPVGSKTLLKSGQSHVFRDGDYNRDHNLATKRSTMTRDFRHNESKSSNATASALSGKLDPRDFSFKHQLNSADIYGSGFLPIATLKEICKKMNLQLSDNEFASIITMCDVNGDGSIDHQQFANYVRNVLNRRDDEVLVKKIKSGYIGHQEGDRSKNFHEIHKMNIAHNITFGSTDAGMDSTYFKDFAVDHKIARNKAFKAPTDSQFMHIDEHEYLSSQHQLEFVNHASKITPEAKAQQAKEIENVRSKHVAQNIKLSCNDDIAKEDRIQSVSQATFKGYDGTHKRSPADLLSSKYNTFKEDGFDYLPPSEAQQAYVPPIGDISQRIALLKEERANQKVMKGNAIGTHFILGSDPSGRISEHDENYNYTWEDMKNVKAAGVIDKAVAPPFTHLNYSDNVEIRDETELDEATLLKNQLVDEARVKYLNPRDPLNMNIRRAFLEYDVDGSGTIDRSELQQVCKKLNLVINEELLDRLMSEYDTNGDGQIDYSEFTRYLIKEKVPLGIKKTILKSVQQDDFKPLDQRSWTEAQIRNFESKKKEELIPLMDSHFYAGSYEEPVESITKTDFVRPEYMQDKTVYRSN</sequence>
<dbReference type="InterPro" id="IPR051581">
    <property type="entry name" value="Ca-bind"/>
</dbReference>
<dbReference type="InterPro" id="IPR018247">
    <property type="entry name" value="EF_Hand_1_Ca_BS"/>
</dbReference>
<feature type="region of interest" description="Disordered" evidence="4">
    <location>
        <begin position="245"/>
        <end position="269"/>
    </location>
</feature>
<dbReference type="EMBL" id="DS985246">
    <property type="protein sequence ID" value="EDV23655.1"/>
    <property type="molecule type" value="Genomic_DNA"/>
</dbReference>
<evidence type="ECO:0000256" key="1">
    <source>
        <dbReference type="ARBA" id="ARBA00022723"/>
    </source>
</evidence>
<feature type="domain" description="EF-hand" evidence="5">
    <location>
        <begin position="644"/>
        <end position="679"/>
    </location>
</feature>
<dbReference type="CDD" id="cd00051">
    <property type="entry name" value="EFh"/>
    <property type="match status" value="1"/>
</dbReference>
<dbReference type="GeneID" id="6754393"/>
<dbReference type="PANTHER" id="PTHR34524">
    <property type="entry name" value="CALCYPHOSIN"/>
    <property type="match status" value="1"/>
</dbReference>
<dbReference type="OMA" id="HESYVKF"/>
<keyword evidence="2" id="KW-0677">Repeat</keyword>
<dbReference type="KEGG" id="tad:TRIADDRAFT_57075"/>
<gene>
    <name evidence="6" type="ORF">TRIADDRAFT_57075</name>
</gene>
<evidence type="ECO:0000259" key="5">
    <source>
        <dbReference type="PROSITE" id="PS50222"/>
    </source>
</evidence>
<dbReference type="Proteomes" id="UP000009022">
    <property type="component" value="Unassembled WGS sequence"/>
</dbReference>
<dbReference type="SMART" id="SM00054">
    <property type="entry name" value="EFh"/>
    <property type="match status" value="3"/>
</dbReference>
<proteinExistence type="predicted"/>
<dbReference type="HOGENOM" id="CLU_353499_0_0_1"/>
<evidence type="ECO:0000256" key="3">
    <source>
        <dbReference type="ARBA" id="ARBA00022837"/>
    </source>
</evidence>
<dbReference type="RefSeq" id="XP_002113181.1">
    <property type="nucleotide sequence ID" value="XM_002113145.1"/>
</dbReference>
<dbReference type="OrthoDB" id="26525at2759"/>
<dbReference type="eggNOG" id="ENOG502S8BF">
    <property type="taxonomic scope" value="Eukaryota"/>
</dbReference>
<dbReference type="InterPro" id="IPR011992">
    <property type="entry name" value="EF-hand-dom_pair"/>
</dbReference>
<dbReference type="SUPFAM" id="SSF47473">
    <property type="entry name" value="EF-hand"/>
    <property type="match status" value="1"/>
</dbReference>
<dbReference type="GO" id="GO:0005509">
    <property type="term" value="F:calcium ion binding"/>
    <property type="evidence" value="ECO:0007669"/>
    <property type="project" value="InterPro"/>
</dbReference>
<keyword evidence="3" id="KW-0106">Calcium</keyword>
<dbReference type="PROSITE" id="PS50222">
    <property type="entry name" value="EF_HAND_2"/>
    <property type="match status" value="3"/>
</dbReference>
<dbReference type="Pfam" id="PF13499">
    <property type="entry name" value="EF-hand_7"/>
    <property type="match status" value="1"/>
</dbReference>
<feature type="domain" description="EF-hand" evidence="5">
    <location>
        <begin position="680"/>
        <end position="715"/>
    </location>
</feature>
<dbReference type="PROSITE" id="PS00018">
    <property type="entry name" value="EF_HAND_1"/>
    <property type="match status" value="2"/>
</dbReference>
<dbReference type="AlphaFoldDB" id="B3S0J7"/>
<accession>B3S0J7</accession>
<dbReference type="PhylomeDB" id="B3S0J7"/>
<dbReference type="PANTHER" id="PTHR34524:SF6">
    <property type="entry name" value="CALCYPHOSINE LIKE"/>
    <property type="match status" value="1"/>
</dbReference>
<evidence type="ECO:0000256" key="4">
    <source>
        <dbReference type="SAM" id="MobiDB-lite"/>
    </source>
</evidence>
<dbReference type="InParanoid" id="B3S0J7"/>
<keyword evidence="1" id="KW-0479">Metal-binding</keyword>
<dbReference type="InterPro" id="IPR002048">
    <property type="entry name" value="EF_hand_dom"/>
</dbReference>
<feature type="compositionally biased region" description="Basic and acidic residues" evidence="4">
    <location>
        <begin position="249"/>
        <end position="258"/>
    </location>
</feature>
<dbReference type="Pfam" id="PF13833">
    <property type="entry name" value="EF-hand_8"/>
    <property type="match status" value="1"/>
</dbReference>